<protein>
    <submittedName>
        <fullName evidence="2 3">Uncharacterized protein</fullName>
    </submittedName>
</protein>
<proteinExistence type="predicted"/>
<reference evidence="2" key="1">
    <citation type="submission" date="2009-11" db="EMBL/GenBank/DDBJ databases">
        <authorList>
            <consortium name="The Broad Institute Genome Sequencing Platform"/>
            <person name="Ward D."/>
            <person name="Feldgarden M."/>
            <person name="Earl A."/>
            <person name="Young S.K."/>
            <person name="Zeng Q."/>
            <person name="Koehrsen M."/>
            <person name="Alvarado L."/>
            <person name="Berlin A."/>
            <person name="Bochicchio J."/>
            <person name="Borenstein D."/>
            <person name="Chapman S.B."/>
            <person name="Chen Z."/>
            <person name="Engels R."/>
            <person name="Freedman E."/>
            <person name="Gellesch M."/>
            <person name="Goldberg J."/>
            <person name="Griggs A."/>
            <person name="Gujja S."/>
            <person name="Heilman E."/>
            <person name="Heiman D."/>
            <person name="Hepburn T."/>
            <person name="Howarth C."/>
            <person name="Jen D."/>
            <person name="Larson L."/>
            <person name="Lewis B."/>
            <person name="Mehta T."/>
            <person name="Park D."/>
            <person name="Pearson M."/>
            <person name="Roberts A."/>
            <person name="Saif S."/>
            <person name="Shea T."/>
            <person name="Shenoy N."/>
            <person name="Sisk P."/>
            <person name="Stolte C."/>
            <person name="Sykes S."/>
            <person name="Thomson T."/>
            <person name="Walk T."/>
            <person name="White J."/>
            <person name="Yandava C."/>
            <person name="Izard J."/>
            <person name="Baranova O.V."/>
            <person name="Blanton J.M."/>
            <person name="Tanner A.C."/>
            <person name="Dewhirst F.E."/>
            <person name="Haas B."/>
            <person name="Nusbaum C."/>
            <person name="Birren B."/>
        </authorList>
    </citation>
    <scope>NUCLEOTIDE SEQUENCE [LARGE SCALE GENOMIC DNA]</scope>
    <source>
        <strain evidence="2">1-1 BBBD Race 1</strain>
    </source>
</reference>
<evidence type="ECO:0000313" key="4">
    <source>
        <dbReference type="Proteomes" id="UP000005240"/>
    </source>
</evidence>
<sequence>MRLPGPLCLISSNLEPTARSGAHCRPQQVPPVVPHPRASGIGQRESCAPCGPQAFQDLKNFCQDSGLAPEQRKRKERNPNPARGNATSPHDEEPKRSKRSTPPKSKLTPEADSDRNGSSLIDRISSSTS</sequence>
<accession>A0A180G2J9</accession>
<evidence type="ECO:0000256" key="1">
    <source>
        <dbReference type="SAM" id="MobiDB-lite"/>
    </source>
</evidence>
<feature type="compositionally biased region" description="Low complexity" evidence="1">
    <location>
        <begin position="118"/>
        <end position="129"/>
    </location>
</feature>
<dbReference type="VEuPathDB" id="FungiDB:PTTG_29661"/>
<name>A0A180G2J9_PUCT1</name>
<evidence type="ECO:0000313" key="3">
    <source>
        <dbReference type="EnsemblFungi" id="PTTG_29661-t43_1-p1"/>
    </source>
</evidence>
<dbReference type="EMBL" id="ADAS02000705">
    <property type="protein sequence ID" value="OAV86926.1"/>
    <property type="molecule type" value="Genomic_DNA"/>
</dbReference>
<organism evidence="2">
    <name type="scientific">Puccinia triticina (isolate 1-1 / race 1 (BBBD))</name>
    <name type="common">Brown leaf rust fungus</name>
    <dbReference type="NCBI Taxonomy" id="630390"/>
    <lineage>
        <taxon>Eukaryota</taxon>
        <taxon>Fungi</taxon>
        <taxon>Dikarya</taxon>
        <taxon>Basidiomycota</taxon>
        <taxon>Pucciniomycotina</taxon>
        <taxon>Pucciniomycetes</taxon>
        <taxon>Pucciniales</taxon>
        <taxon>Pucciniaceae</taxon>
        <taxon>Puccinia</taxon>
    </lineage>
</organism>
<dbReference type="AlphaFoldDB" id="A0A180G2J9"/>
<evidence type="ECO:0000313" key="2">
    <source>
        <dbReference type="EMBL" id="OAV86926.1"/>
    </source>
</evidence>
<reference evidence="3 4" key="3">
    <citation type="journal article" date="2017" name="G3 (Bethesda)">
        <title>Comparative analysis highlights variable genome content of wheat rusts and divergence of the mating loci.</title>
        <authorList>
            <person name="Cuomo C.A."/>
            <person name="Bakkeren G."/>
            <person name="Khalil H.B."/>
            <person name="Panwar V."/>
            <person name="Joly D."/>
            <person name="Linning R."/>
            <person name="Sakthikumar S."/>
            <person name="Song X."/>
            <person name="Adiconis X."/>
            <person name="Fan L."/>
            <person name="Goldberg J.M."/>
            <person name="Levin J.Z."/>
            <person name="Young S."/>
            <person name="Zeng Q."/>
            <person name="Anikster Y."/>
            <person name="Bruce M."/>
            <person name="Wang M."/>
            <person name="Yin C."/>
            <person name="McCallum B."/>
            <person name="Szabo L.J."/>
            <person name="Hulbert S."/>
            <person name="Chen X."/>
            <person name="Fellers J.P."/>
        </authorList>
    </citation>
    <scope>NUCLEOTIDE SEQUENCE</scope>
    <source>
        <strain evidence="3">isolate 1-1 / race 1 (BBBD)</strain>
        <strain evidence="4">Isolate 1-1 / race 1 (BBBD)</strain>
    </source>
</reference>
<gene>
    <name evidence="2" type="ORF">PTTG_29661</name>
</gene>
<reference evidence="3" key="4">
    <citation type="submission" date="2025-05" db="UniProtKB">
        <authorList>
            <consortium name="EnsemblFungi"/>
        </authorList>
    </citation>
    <scope>IDENTIFICATION</scope>
    <source>
        <strain evidence="3">isolate 1-1 / race 1 (BBBD)</strain>
    </source>
</reference>
<keyword evidence="4" id="KW-1185">Reference proteome</keyword>
<feature type="region of interest" description="Disordered" evidence="1">
    <location>
        <begin position="17"/>
        <end position="129"/>
    </location>
</feature>
<dbReference type="EnsemblFungi" id="PTTG_29661-t43_1">
    <property type="protein sequence ID" value="PTTG_29661-t43_1-p1"/>
    <property type="gene ID" value="PTTG_29661"/>
</dbReference>
<feature type="non-terminal residue" evidence="2">
    <location>
        <position position="129"/>
    </location>
</feature>
<dbReference type="Proteomes" id="UP000005240">
    <property type="component" value="Unassembled WGS sequence"/>
</dbReference>
<reference evidence="2" key="2">
    <citation type="submission" date="2016-05" db="EMBL/GenBank/DDBJ databases">
        <title>Comparative analysis highlights variable genome content of wheat rusts and divergence of the mating loci.</title>
        <authorList>
            <person name="Cuomo C.A."/>
            <person name="Bakkeren G."/>
            <person name="Szabo L."/>
            <person name="Khalil H."/>
            <person name="Joly D."/>
            <person name="Goldberg J."/>
            <person name="Young S."/>
            <person name="Zeng Q."/>
            <person name="Fellers J."/>
        </authorList>
    </citation>
    <scope>NUCLEOTIDE SEQUENCE [LARGE SCALE GENOMIC DNA]</scope>
    <source>
        <strain evidence="2">1-1 BBBD Race 1</strain>
    </source>
</reference>